<proteinExistence type="predicted"/>
<dbReference type="GO" id="GO:0016491">
    <property type="term" value="F:oxidoreductase activity"/>
    <property type="evidence" value="ECO:0007669"/>
    <property type="project" value="InterPro"/>
</dbReference>
<dbReference type="Gene3D" id="3.40.109.10">
    <property type="entry name" value="NADH Oxidase"/>
    <property type="match status" value="1"/>
</dbReference>
<keyword evidence="3" id="KW-1185">Reference proteome</keyword>
<dbReference type="Proteomes" id="UP000003963">
    <property type="component" value="Unassembled WGS sequence"/>
</dbReference>
<dbReference type="STRING" id="457427.SSOG_02379"/>
<protein>
    <submittedName>
        <fullName evidence="2">Nitroreductase</fullName>
    </submittedName>
</protein>
<dbReference type="EMBL" id="GG657754">
    <property type="protein sequence ID" value="EFL22665.1"/>
    <property type="molecule type" value="Genomic_DNA"/>
</dbReference>
<evidence type="ECO:0000313" key="3">
    <source>
        <dbReference type="Proteomes" id="UP000003963"/>
    </source>
</evidence>
<dbReference type="Pfam" id="PF00881">
    <property type="entry name" value="Nitroreductase"/>
    <property type="match status" value="1"/>
</dbReference>
<dbReference type="SUPFAM" id="SSF55469">
    <property type="entry name" value="FMN-dependent nitroreductase-like"/>
    <property type="match status" value="1"/>
</dbReference>
<dbReference type="PANTHER" id="PTHR43543">
    <property type="entry name" value="MALONIC SEMIALDEHYDE REDUCTASE RUTE-RELATED"/>
    <property type="match status" value="1"/>
</dbReference>
<evidence type="ECO:0000259" key="1">
    <source>
        <dbReference type="Pfam" id="PF00881"/>
    </source>
</evidence>
<dbReference type="InterPro" id="IPR000415">
    <property type="entry name" value="Nitroreductase-like"/>
</dbReference>
<gene>
    <name evidence="2" type="ORF">SSOG_02379</name>
</gene>
<dbReference type="HOGENOM" id="CLU_084441_0_0_11"/>
<dbReference type="RefSeq" id="WP_009714486.1">
    <property type="nucleotide sequence ID" value="NZ_GG657754.1"/>
</dbReference>
<sequence>MSETVLDHLALGQEARHLLFLSARTANSFSGAPVGDEQVRAIYELVKYAPTSMNQQPLRIVLLRSPDARGRLVAHLAPANRAKSEAAPLIALLAADLNFHDRLPDVFPHAPAARETYADRAVRERSAVFNATLQLGYFIIGVRAAGLCAGPIVGYDEAGINATFFPDGGRCAIAVVNIGLPGPDPWCQRLPRLPYEDVVSVA</sequence>
<dbReference type="AlphaFoldDB" id="D9W8F8"/>
<dbReference type="InterPro" id="IPR029479">
    <property type="entry name" value="Nitroreductase"/>
</dbReference>
<evidence type="ECO:0000313" key="2">
    <source>
        <dbReference type="EMBL" id="EFL22665.1"/>
    </source>
</evidence>
<dbReference type="NCBIfam" id="NF003768">
    <property type="entry name" value="PRK05365.1"/>
    <property type="match status" value="1"/>
</dbReference>
<name>D9W8F8_9ACTN</name>
<dbReference type="OrthoDB" id="9784375at2"/>
<organism evidence="2 3">
    <name type="scientific">Streptomyces himastatinicus ATCC 53653</name>
    <dbReference type="NCBI Taxonomy" id="457427"/>
    <lineage>
        <taxon>Bacteria</taxon>
        <taxon>Bacillati</taxon>
        <taxon>Actinomycetota</taxon>
        <taxon>Actinomycetes</taxon>
        <taxon>Kitasatosporales</taxon>
        <taxon>Streptomycetaceae</taxon>
        <taxon>Streptomyces</taxon>
        <taxon>Streptomyces violaceusniger group</taxon>
    </lineage>
</organism>
<dbReference type="PANTHER" id="PTHR43543:SF1">
    <property type="entry name" value="MALONIC SEMIALDEHYDE REDUCTASE RUTE-RELATED"/>
    <property type="match status" value="1"/>
</dbReference>
<accession>D9W8F8</accession>
<feature type="domain" description="Nitroreductase" evidence="1">
    <location>
        <begin position="24"/>
        <end position="163"/>
    </location>
</feature>
<reference evidence="2 3" key="1">
    <citation type="submission" date="2009-02" db="EMBL/GenBank/DDBJ databases">
        <title>Annotation of Streptomyces hygroscopicus strain ATCC 53653.</title>
        <authorList>
            <consortium name="The Broad Institute Genome Sequencing Platform"/>
            <consortium name="Broad Institute Microbial Sequencing Center"/>
            <person name="Fischbach M."/>
            <person name="Godfrey P."/>
            <person name="Ward D."/>
            <person name="Young S."/>
            <person name="Zeng Q."/>
            <person name="Koehrsen M."/>
            <person name="Alvarado L."/>
            <person name="Berlin A.M."/>
            <person name="Bochicchio J."/>
            <person name="Borenstein D."/>
            <person name="Chapman S.B."/>
            <person name="Chen Z."/>
            <person name="Engels R."/>
            <person name="Freedman E."/>
            <person name="Gellesch M."/>
            <person name="Goldberg J."/>
            <person name="Griggs A."/>
            <person name="Gujja S."/>
            <person name="Heilman E.R."/>
            <person name="Heiman D.I."/>
            <person name="Hepburn T.A."/>
            <person name="Howarth C."/>
            <person name="Jen D."/>
            <person name="Larson L."/>
            <person name="Lewis B."/>
            <person name="Mehta T."/>
            <person name="Park D."/>
            <person name="Pearson M."/>
            <person name="Richards J."/>
            <person name="Roberts A."/>
            <person name="Saif S."/>
            <person name="Shea T.D."/>
            <person name="Shenoy N."/>
            <person name="Sisk P."/>
            <person name="Stolte C."/>
            <person name="Sykes S.N."/>
            <person name="Thomson T."/>
            <person name="Walk T."/>
            <person name="White J."/>
            <person name="Yandava C."/>
            <person name="Straight P."/>
            <person name="Clardy J."/>
            <person name="Hung D."/>
            <person name="Kolter R."/>
            <person name="Mekalanos J."/>
            <person name="Walker S."/>
            <person name="Walsh C.T."/>
            <person name="Wieland-Brown L.C."/>
            <person name="Haas B."/>
            <person name="Nusbaum C."/>
            <person name="Birren B."/>
        </authorList>
    </citation>
    <scope>NUCLEOTIDE SEQUENCE [LARGE SCALE GENOMIC DNA]</scope>
    <source>
        <strain evidence="2 3">ATCC 53653</strain>
    </source>
</reference>
<dbReference type="InterPro" id="IPR050461">
    <property type="entry name" value="Nitroreductase_HadB/RutE"/>
</dbReference>